<organism evidence="4 5">
    <name type="scientific">Cupriavidus plantarum</name>
    <dbReference type="NCBI Taxonomy" id="942865"/>
    <lineage>
        <taxon>Bacteria</taxon>
        <taxon>Pseudomonadati</taxon>
        <taxon>Pseudomonadota</taxon>
        <taxon>Betaproteobacteria</taxon>
        <taxon>Burkholderiales</taxon>
        <taxon>Burkholderiaceae</taxon>
        <taxon>Cupriavidus</taxon>
    </lineage>
</organism>
<feature type="domain" description="Dynamin-like helical" evidence="3">
    <location>
        <begin position="214"/>
        <end position="547"/>
    </location>
</feature>
<dbReference type="Pfam" id="PF18709">
    <property type="entry name" value="DLP_helical"/>
    <property type="match status" value="1"/>
</dbReference>
<evidence type="ECO:0000259" key="3">
    <source>
        <dbReference type="Pfam" id="PF18709"/>
    </source>
</evidence>
<dbReference type="EMBL" id="QGGT01000001">
    <property type="protein sequence ID" value="PWK37672.1"/>
    <property type="molecule type" value="Genomic_DNA"/>
</dbReference>
<evidence type="ECO:0000313" key="4">
    <source>
        <dbReference type="EMBL" id="PWK37672.1"/>
    </source>
</evidence>
<gene>
    <name evidence="4" type="ORF">C7419_1011555</name>
</gene>
<protein>
    <submittedName>
        <fullName evidence="4">50S ribosome-binding GTPase</fullName>
    </submittedName>
</protein>
<reference evidence="4 5" key="1">
    <citation type="submission" date="2018-05" db="EMBL/GenBank/DDBJ databases">
        <title>Genomic Encyclopedia of Type Strains, Phase IV (KMG-V): Genome sequencing to study the core and pangenomes of soil and plant-associated prokaryotes.</title>
        <authorList>
            <person name="Whitman W."/>
        </authorList>
    </citation>
    <scope>NUCLEOTIDE SEQUENCE [LARGE SCALE GENOMIC DNA]</scope>
    <source>
        <strain evidence="4 5">SLV-132</strain>
    </source>
</reference>
<dbReference type="InterPro" id="IPR027417">
    <property type="entry name" value="P-loop_NTPase"/>
</dbReference>
<dbReference type="RefSeq" id="WP_109581363.1">
    <property type="nucleotide sequence ID" value="NZ_QGGT01000001.1"/>
</dbReference>
<accession>A0A316F035</accession>
<evidence type="ECO:0000259" key="2">
    <source>
        <dbReference type="Pfam" id="PF01926"/>
    </source>
</evidence>
<dbReference type="Gene3D" id="3.40.50.300">
    <property type="entry name" value="P-loop containing nucleotide triphosphate hydrolases"/>
    <property type="match status" value="1"/>
</dbReference>
<keyword evidence="5" id="KW-1185">Reference proteome</keyword>
<dbReference type="Pfam" id="PF01926">
    <property type="entry name" value="MMR_HSR1"/>
    <property type="match status" value="1"/>
</dbReference>
<dbReference type="NCBIfam" id="NF041922">
    <property type="entry name" value="DLP_LeoA_gen"/>
    <property type="match status" value="1"/>
</dbReference>
<evidence type="ECO:0000313" key="5">
    <source>
        <dbReference type="Proteomes" id="UP000245754"/>
    </source>
</evidence>
<comment type="caution">
    <text evidence="4">The sequence shown here is derived from an EMBL/GenBank/DDBJ whole genome shotgun (WGS) entry which is preliminary data.</text>
</comment>
<dbReference type="SUPFAM" id="SSF52540">
    <property type="entry name" value="P-loop containing nucleoside triphosphate hydrolases"/>
    <property type="match status" value="1"/>
</dbReference>
<dbReference type="InterPro" id="IPR040576">
    <property type="entry name" value="DLP_helical"/>
</dbReference>
<feature type="domain" description="G" evidence="2">
    <location>
        <begin position="57"/>
        <end position="160"/>
    </location>
</feature>
<dbReference type="GO" id="GO:0005525">
    <property type="term" value="F:GTP binding"/>
    <property type="evidence" value="ECO:0007669"/>
    <property type="project" value="InterPro"/>
</dbReference>
<keyword evidence="1" id="KW-0175">Coiled coil</keyword>
<dbReference type="InterPro" id="IPR006073">
    <property type="entry name" value="GTP-bd"/>
</dbReference>
<proteinExistence type="predicted"/>
<feature type="coiled-coil region" evidence="1">
    <location>
        <begin position="296"/>
        <end position="323"/>
    </location>
</feature>
<dbReference type="Proteomes" id="UP000245754">
    <property type="component" value="Unassembled WGS sequence"/>
</dbReference>
<evidence type="ECO:0000256" key="1">
    <source>
        <dbReference type="SAM" id="Coils"/>
    </source>
</evidence>
<sequence>MKQTVESFQQRQAKTLSILENLQAFLSQGETFGIEADQRLMDKLAVAIRDVQGGKLRIVLVGGFSEGKTAIAAAWLERLDKSTMKISAQESSNAVTVYETGTDCVLIDTPGLFGFKQQKNELTGAAEKYKEMTRKYVSEAHLVMYVMDPTNPIKDSHAEELTWLFRELSLLPRTVFVLSRFDAVADVEDEHDYAQNLRIKKENVVSRLRDEIALTDAEAGELSIVGVAANPFDSGTEHWLDNLEQFRTLSRIESLQRATADKVMSAGGIDAVVEDARRSIVRDILGRQLPIAAENDERIAAELDRLTEMNRQLKKQFGAASERIKDARIGLRTMAVEFFSDLIVQVNGQSLETFCEFFERNIGEGGIVLDTKLQNAFEQQLRSAKAEIGKMSITLVAEVDHFNATLRAYGKQGVDFLIKGNVINNSSVLAARDGVVNVAKLVGVDLGKMLKFKPWGAVKLAKGINGALAGLGLALELWDAWDQYKREQEFKKAVSAMVKAFEEQRKELLALINSGDFEARFFPEMVELREDVAQVEESVTAGTEKRDRFREWRTLGQAIDADFRMLD</sequence>
<name>A0A316F035_9BURK</name>
<dbReference type="InterPro" id="IPR049678">
    <property type="entry name" value="LeoA-like"/>
</dbReference>
<dbReference type="AlphaFoldDB" id="A0A316F035"/>